<dbReference type="OrthoDB" id="10254973at2759"/>
<evidence type="ECO:0000256" key="10">
    <source>
        <dbReference type="SAM" id="Coils"/>
    </source>
</evidence>
<keyword evidence="6" id="KW-0547">Nucleotide-binding</keyword>
<gene>
    <name evidence="12" type="primary">TDEL0H03490</name>
    <name evidence="12" type="ORF">TDEL_0H03490</name>
</gene>
<dbReference type="Gene3D" id="1.20.5.110">
    <property type="match status" value="1"/>
</dbReference>
<dbReference type="InterPro" id="IPR003395">
    <property type="entry name" value="RecF/RecN/SMC_N"/>
</dbReference>
<dbReference type="FunFam" id="3.40.50.300:FF:001301">
    <property type="entry name" value="Structural maintenance of chromosomes 5"/>
    <property type="match status" value="1"/>
</dbReference>
<evidence type="ECO:0000313" key="13">
    <source>
        <dbReference type="Proteomes" id="UP000005627"/>
    </source>
</evidence>
<dbReference type="AlphaFoldDB" id="G9A014"/>
<evidence type="ECO:0000256" key="9">
    <source>
        <dbReference type="ARBA" id="ARBA00023242"/>
    </source>
</evidence>
<keyword evidence="8 10" id="KW-0175">Coiled coil</keyword>
<evidence type="ECO:0000313" key="12">
    <source>
        <dbReference type="EMBL" id="CCE94208.1"/>
    </source>
</evidence>
<dbReference type="Pfam" id="PF02463">
    <property type="entry name" value="SMC_N"/>
    <property type="match status" value="1"/>
</dbReference>
<dbReference type="CDD" id="cd22879">
    <property type="entry name" value="Smc5_CC_C"/>
    <property type="match status" value="1"/>
</dbReference>
<feature type="coiled-coil region" evidence="10">
    <location>
        <begin position="668"/>
        <end position="702"/>
    </location>
</feature>
<dbReference type="GO" id="GO:0051304">
    <property type="term" value="P:chromosome separation"/>
    <property type="evidence" value="ECO:0007669"/>
    <property type="project" value="EnsemblFungi"/>
</dbReference>
<comment type="subcellular location">
    <subcellularLocation>
        <location evidence="2">Chromosome</location>
    </subcellularLocation>
    <subcellularLocation>
        <location evidence="1">Nucleus</location>
    </subcellularLocation>
</comment>
<dbReference type="EMBL" id="HE616749">
    <property type="protein sequence ID" value="CCE94208.1"/>
    <property type="molecule type" value="Genomic_DNA"/>
</dbReference>
<keyword evidence="13" id="KW-1185">Reference proteome</keyword>
<dbReference type="InterPro" id="IPR027417">
    <property type="entry name" value="P-loop_NTPase"/>
</dbReference>
<evidence type="ECO:0000256" key="5">
    <source>
        <dbReference type="ARBA" id="ARBA00022454"/>
    </source>
</evidence>
<dbReference type="Gene3D" id="3.40.50.300">
    <property type="entry name" value="P-loop containing nucleotide triphosphate hydrolases"/>
    <property type="match status" value="2"/>
</dbReference>
<dbReference type="GO" id="GO:0030915">
    <property type="term" value="C:Smc5-Smc6 complex"/>
    <property type="evidence" value="ECO:0007669"/>
    <property type="project" value="EnsemblFungi"/>
</dbReference>
<evidence type="ECO:0000256" key="3">
    <source>
        <dbReference type="ARBA" id="ARBA00010171"/>
    </source>
</evidence>
<keyword evidence="5" id="KW-0158">Chromosome</keyword>
<evidence type="ECO:0000256" key="8">
    <source>
        <dbReference type="ARBA" id="ARBA00023054"/>
    </source>
</evidence>
<dbReference type="HOGENOM" id="CLU_004969_2_0_1"/>
<keyword evidence="7" id="KW-0067">ATP-binding</keyword>
<organism evidence="12 13">
    <name type="scientific">Torulaspora delbrueckii</name>
    <name type="common">Yeast</name>
    <name type="synonym">Candida colliculosa</name>
    <dbReference type="NCBI Taxonomy" id="4950"/>
    <lineage>
        <taxon>Eukaryota</taxon>
        <taxon>Fungi</taxon>
        <taxon>Dikarya</taxon>
        <taxon>Ascomycota</taxon>
        <taxon>Saccharomycotina</taxon>
        <taxon>Saccharomycetes</taxon>
        <taxon>Saccharomycetales</taxon>
        <taxon>Saccharomycetaceae</taxon>
        <taxon>Torulaspora</taxon>
    </lineage>
</organism>
<evidence type="ECO:0000256" key="7">
    <source>
        <dbReference type="ARBA" id="ARBA00022840"/>
    </source>
</evidence>
<dbReference type="GeneID" id="11501530"/>
<dbReference type="GO" id="GO:0003697">
    <property type="term" value="F:single-stranded DNA binding"/>
    <property type="evidence" value="ECO:0007669"/>
    <property type="project" value="EnsemblFungi"/>
</dbReference>
<dbReference type="PANTHER" id="PTHR45916">
    <property type="entry name" value="STRUCTURAL MAINTENANCE OF CHROMOSOMES PROTEIN 5"/>
    <property type="match status" value="1"/>
</dbReference>
<dbReference type="Proteomes" id="UP000005627">
    <property type="component" value="Chromosome 8"/>
</dbReference>
<dbReference type="GO" id="GO:0071139">
    <property type="term" value="P:resolution of DNA recombination intermediates"/>
    <property type="evidence" value="ECO:0007669"/>
    <property type="project" value="EnsemblFungi"/>
</dbReference>
<evidence type="ECO:0000256" key="1">
    <source>
        <dbReference type="ARBA" id="ARBA00004123"/>
    </source>
</evidence>
<evidence type="ECO:0000259" key="11">
    <source>
        <dbReference type="Pfam" id="PF02463"/>
    </source>
</evidence>
<dbReference type="FunCoup" id="G9A014">
    <property type="interactions" value="1079"/>
</dbReference>
<evidence type="ECO:0000256" key="2">
    <source>
        <dbReference type="ARBA" id="ARBA00004286"/>
    </source>
</evidence>
<feature type="coiled-coil region" evidence="10">
    <location>
        <begin position="219"/>
        <end position="253"/>
    </location>
</feature>
<protein>
    <recommendedName>
        <fullName evidence="4">Structural maintenance of chromosomes protein 5</fullName>
    </recommendedName>
</protein>
<dbReference type="InParanoid" id="G9A014"/>
<dbReference type="GO" id="GO:0000724">
    <property type="term" value="P:double-strand break repair via homologous recombination"/>
    <property type="evidence" value="ECO:0007669"/>
    <property type="project" value="TreeGrafter"/>
</dbReference>
<dbReference type="GO" id="GO:0003684">
    <property type="term" value="F:damaged DNA binding"/>
    <property type="evidence" value="ECO:0007669"/>
    <property type="project" value="EnsemblFungi"/>
</dbReference>
<feature type="domain" description="RecF/RecN/SMC N-terminal" evidence="11">
    <location>
        <begin position="46"/>
        <end position="1059"/>
    </location>
</feature>
<comment type="similarity">
    <text evidence="3">Belongs to the SMC family. SMC5 subfamily.</text>
</comment>
<evidence type="ECO:0000256" key="6">
    <source>
        <dbReference type="ARBA" id="ARBA00022741"/>
    </source>
</evidence>
<proteinExistence type="inferred from homology"/>
<dbReference type="GO" id="GO:0019789">
    <property type="term" value="F:SUMO transferase activity"/>
    <property type="evidence" value="ECO:0007669"/>
    <property type="project" value="EnsemblFungi"/>
</dbReference>
<dbReference type="Gene3D" id="1.10.287.1490">
    <property type="match status" value="1"/>
</dbReference>
<dbReference type="GO" id="GO:0005634">
    <property type="term" value="C:nucleus"/>
    <property type="evidence" value="ECO:0007669"/>
    <property type="project" value="UniProtKB-SubCell"/>
</dbReference>
<accession>G9A014</accession>
<reference evidence="12 13" key="1">
    <citation type="journal article" date="2011" name="Proc. Natl. Acad. Sci. U.S.A.">
        <title>Evolutionary erosion of yeast sex chromosomes by mating-type switching accidents.</title>
        <authorList>
            <person name="Gordon J.L."/>
            <person name="Armisen D."/>
            <person name="Proux-Wera E."/>
            <person name="Oheigeartaigh S.S."/>
            <person name="Byrne K.P."/>
            <person name="Wolfe K.H."/>
        </authorList>
    </citation>
    <scope>NUCLEOTIDE SEQUENCE [LARGE SCALE GENOMIC DNA]</scope>
    <source>
        <strain evidence="13">ATCC 10662 / CBS 1146 / NBRC 0425 / NCYC 2629 / NRRL Y-866</strain>
    </source>
</reference>
<keyword evidence="9" id="KW-0539">Nucleus</keyword>
<dbReference type="eggNOG" id="KOG0979">
    <property type="taxonomic scope" value="Eukaryota"/>
</dbReference>
<sequence>MSTALNASDHVRRRSSEDINGEIATNAFKKLKFKSINYDDFRPGALIKLRMENFVTYKVAEFDLSPSLNMIIGPNGSGKSTFVCAVCIGLAGKPRFIGRSSKLEDFIKNGEEKGLVEVTLKKPAEVEHSPIVKSHDQVIKITRHLSRSKRDSDYQINDIEVPESLVKSIISQLNIQLDNLCQFLSQERVASFAGQSPEKLLEETARSIDIKLCEVLSLLKELQDEERDHQNKVNSTQKRIDSLKNDCERLRITVSTFRAYQKKLKEIDEYKKLLPYVQLKGLEEKLRQYRAEYEQAKTNLKTLLQEKRKLFETQKKFESTLKEANNKVHSIKAKFEKLSRDSTRLTKDLKTMRTDIASKKQDIQRYREKIGGLRNNVAEKKKELEDKRVQLTSIEIPDNSLLDDLKTQHEELLARETRINRSLREVEGKMSNLKYERDNVQSRIRRQTEALHDNDRIHVLDELASKDRGGGKTFRTVKNAVLYVRSRQDMHGQVLEPPAITVSVKDPQHACYLTQCVDFNTRIAFTLTDSQAYMSFGKDILDRYGVNTRELNNGNPKPPLPREELKKMGFDFFLSDVVSGDSRVIRMLCQNCNIHSIPVSRRELSPEMISRLTQARRNGRLLFPKFIHGNRVVEMGIGTYSHKVWTRDYECIKRTDFFRADVMSDEQKVNIERDISRCQLKVEELSTEYKQLIEEKQSLEKTSSGCSRETESVRKRRNELNIKRSDYSKVKSRIRTLESEIRELNYNERETLEGQISQSEAQIATQTMSQTVATTELMEALAKLRDCQEELVFAEIGEFEARNMEASIIEIIASFEQREDECKNEFTNKKQKCREAKGVEWDRLKTQIRSYNEEVQERLEVFKQKLINEGNFNLSHVQDVISRLESEMATLDNDESSITILKQKEDELQKLASDIPQFSAALSDSQNEIKKNRQFLEPKLDSVVKNISDKFSDLFEEIGSRGHVALVKPDSFAEWKIEIRVAFRDNAQLSKLDARTQSGGERAVSTVLYMIALQQYTTAPFRIVDEINQGMDSHNERIVHKSMVINACAENTSQYFLITPKLLTGLYYHEKMMIHCVMAGPWIPNPSEYPDMVNFGKTSKYVL</sequence>
<dbReference type="STRING" id="1076872.G9A014"/>
<dbReference type="RefSeq" id="XP_003683419.1">
    <property type="nucleotide sequence ID" value="XM_003683371.1"/>
</dbReference>
<dbReference type="GO" id="GO:0016887">
    <property type="term" value="F:ATP hydrolysis activity"/>
    <property type="evidence" value="ECO:0007669"/>
    <property type="project" value="EnsemblFungi"/>
</dbReference>
<dbReference type="GO" id="GO:0005524">
    <property type="term" value="F:ATP binding"/>
    <property type="evidence" value="ECO:0007669"/>
    <property type="project" value="UniProtKB-KW"/>
</dbReference>
<evidence type="ECO:0000256" key="4">
    <source>
        <dbReference type="ARBA" id="ARBA00018687"/>
    </source>
</evidence>
<name>G9A014_TORDE</name>
<feature type="coiled-coil region" evidence="10">
    <location>
        <begin position="279"/>
        <end position="394"/>
    </location>
</feature>
<dbReference type="PANTHER" id="PTHR45916:SF1">
    <property type="entry name" value="STRUCTURAL MAINTENANCE OF CHROMOSOMES PROTEIN 5"/>
    <property type="match status" value="1"/>
</dbReference>
<dbReference type="KEGG" id="tdl:TDEL_0H03490"/>
<dbReference type="SUPFAM" id="SSF52540">
    <property type="entry name" value="P-loop containing nucleoside triphosphate hydrolases"/>
    <property type="match status" value="1"/>
</dbReference>